<dbReference type="Pfam" id="PF07757">
    <property type="entry name" value="AdoMet_MTase"/>
    <property type="match status" value="1"/>
</dbReference>
<evidence type="ECO:0000256" key="2">
    <source>
        <dbReference type="ARBA" id="ARBA00004496"/>
    </source>
</evidence>
<comment type="function">
    <text evidence="1">Probable adenosyl-L-methionine (AdoMet)-dependent tRNA (uracil-O(2)-)-methyltransferase.</text>
</comment>
<evidence type="ECO:0000256" key="5">
    <source>
        <dbReference type="ARBA" id="ARBA00017788"/>
    </source>
</evidence>
<organism evidence="13 14">
    <name type="scientific">Sphagnurus paluster</name>
    <dbReference type="NCBI Taxonomy" id="117069"/>
    <lineage>
        <taxon>Eukaryota</taxon>
        <taxon>Fungi</taxon>
        <taxon>Dikarya</taxon>
        <taxon>Basidiomycota</taxon>
        <taxon>Agaricomycotina</taxon>
        <taxon>Agaricomycetes</taxon>
        <taxon>Agaricomycetidae</taxon>
        <taxon>Agaricales</taxon>
        <taxon>Tricholomatineae</taxon>
        <taxon>Lyophyllaceae</taxon>
        <taxon>Sphagnurus</taxon>
    </lineage>
</organism>
<comment type="similarity">
    <text evidence="3 12">Belongs to the TRM44 family.</text>
</comment>
<gene>
    <name evidence="13" type="ORF">H0H81_001257</name>
</gene>
<reference evidence="13" key="1">
    <citation type="submission" date="2021-02" db="EMBL/GenBank/DDBJ databases">
        <authorList>
            <person name="Nieuwenhuis M."/>
            <person name="Van De Peppel L.J.J."/>
        </authorList>
    </citation>
    <scope>NUCLEOTIDE SEQUENCE</scope>
    <source>
        <strain evidence="13">D49</strain>
    </source>
</reference>
<evidence type="ECO:0000256" key="1">
    <source>
        <dbReference type="ARBA" id="ARBA00002778"/>
    </source>
</evidence>
<dbReference type="PANTHER" id="PTHR21210:SF0">
    <property type="entry name" value="TRNA (URACIL-O(2)-)-METHYLTRANSFERASE-RELATED"/>
    <property type="match status" value="1"/>
</dbReference>
<dbReference type="Proteomes" id="UP000717328">
    <property type="component" value="Unassembled WGS sequence"/>
</dbReference>
<keyword evidence="10 12" id="KW-0819">tRNA processing</keyword>
<comment type="function">
    <text evidence="12">Adenosyl-L-methionine (AdoMet)-dependent tRNA (uracil-O(2)-)-methyltransferase.</text>
</comment>
<evidence type="ECO:0000256" key="12">
    <source>
        <dbReference type="RuleBase" id="RU368004"/>
    </source>
</evidence>
<name>A0A9P7GMB4_9AGAR</name>
<dbReference type="EC" id="2.1.1.211" evidence="4 12"/>
<dbReference type="InterPro" id="IPR011671">
    <property type="entry name" value="tRNA_uracil_MeTrfase"/>
</dbReference>
<evidence type="ECO:0000256" key="11">
    <source>
        <dbReference type="ARBA" id="ARBA00047957"/>
    </source>
</evidence>
<comment type="catalytic activity">
    <reaction evidence="11 12">
        <text>uridine(44) in tRNA(Ser) + S-adenosyl-L-methionine = 2'-O-methyluridine(44) in tRNA(Ser) + S-adenosyl-L-homocysteine + H(+)</text>
        <dbReference type="Rhea" id="RHEA:43100"/>
        <dbReference type="Rhea" id="RHEA-COMP:10339"/>
        <dbReference type="Rhea" id="RHEA-COMP:10340"/>
        <dbReference type="ChEBI" id="CHEBI:15378"/>
        <dbReference type="ChEBI" id="CHEBI:57856"/>
        <dbReference type="ChEBI" id="CHEBI:59789"/>
        <dbReference type="ChEBI" id="CHEBI:65315"/>
        <dbReference type="ChEBI" id="CHEBI:74478"/>
        <dbReference type="EC" id="2.1.1.211"/>
    </reaction>
</comment>
<keyword evidence="8 12" id="KW-0808">Transferase</keyword>
<keyword evidence="9 12" id="KW-0949">S-adenosyl-L-methionine</keyword>
<protein>
    <recommendedName>
        <fullName evidence="5 12">tRNA (uracil-O(2)-)-methyltransferase</fullName>
        <ecNumber evidence="4 12">2.1.1.211</ecNumber>
    </recommendedName>
</protein>
<evidence type="ECO:0000256" key="3">
    <source>
        <dbReference type="ARBA" id="ARBA00009056"/>
    </source>
</evidence>
<dbReference type="SUPFAM" id="SSF53335">
    <property type="entry name" value="S-adenosyl-L-methionine-dependent methyltransferases"/>
    <property type="match status" value="1"/>
</dbReference>
<dbReference type="Gene3D" id="3.40.50.150">
    <property type="entry name" value="Vaccinia Virus protein VP39"/>
    <property type="match status" value="1"/>
</dbReference>
<evidence type="ECO:0000256" key="8">
    <source>
        <dbReference type="ARBA" id="ARBA00022679"/>
    </source>
</evidence>
<evidence type="ECO:0000313" key="13">
    <source>
        <dbReference type="EMBL" id="KAG5653297.1"/>
    </source>
</evidence>
<keyword evidence="6 12" id="KW-0963">Cytoplasm</keyword>
<dbReference type="AlphaFoldDB" id="A0A9P7GMB4"/>
<dbReference type="InterPro" id="IPR029063">
    <property type="entry name" value="SAM-dependent_MTases_sf"/>
</dbReference>
<sequence length="244" mass="27036">MLLWKDSYAAESTADSVEHVEEPWRSWPHPPGGFLDFGCGNGLLTHILVQEGYQGSGIDLRARNSWSHYPESTQSHLHIHVFDPTSTSPDPYLKPGVFVIGNHADELTPWVPVLSTLHAASGYLSIPCCAWSFDAKYERSSTPPFPLPGPGFADTLNLGGDGSNASSYSMYRIWLASLSLHCGWEVECETLRIPSTRNWAIIGRRMSAEKSLEEALENVREIVQGVSDRGIFKTRKPEGKDNAH</sequence>
<evidence type="ECO:0000256" key="9">
    <source>
        <dbReference type="ARBA" id="ARBA00022691"/>
    </source>
</evidence>
<evidence type="ECO:0000313" key="14">
    <source>
        <dbReference type="Proteomes" id="UP000717328"/>
    </source>
</evidence>
<comment type="caution">
    <text evidence="13">The sequence shown here is derived from an EMBL/GenBank/DDBJ whole genome shotgun (WGS) entry which is preliminary data.</text>
</comment>
<dbReference type="GO" id="GO:0030488">
    <property type="term" value="P:tRNA methylation"/>
    <property type="evidence" value="ECO:0007669"/>
    <property type="project" value="UniProtKB-UniRule"/>
</dbReference>
<comment type="subcellular location">
    <subcellularLocation>
        <location evidence="2 12">Cytoplasm</location>
    </subcellularLocation>
</comment>
<keyword evidence="14" id="KW-1185">Reference proteome</keyword>
<dbReference type="EMBL" id="JABCKI010000061">
    <property type="protein sequence ID" value="KAG5653297.1"/>
    <property type="molecule type" value="Genomic_DNA"/>
</dbReference>
<dbReference type="OrthoDB" id="10047021at2759"/>
<evidence type="ECO:0000256" key="4">
    <source>
        <dbReference type="ARBA" id="ARBA00012795"/>
    </source>
</evidence>
<dbReference type="GO" id="GO:0005737">
    <property type="term" value="C:cytoplasm"/>
    <property type="evidence" value="ECO:0007669"/>
    <property type="project" value="UniProtKB-SubCell"/>
</dbReference>
<reference evidence="13" key="2">
    <citation type="submission" date="2021-10" db="EMBL/GenBank/DDBJ databases">
        <title>Phylogenomics reveals ancestral predisposition of the termite-cultivated fungus Termitomyces towards a domesticated lifestyle.</title>
        <authorList>
            <person name="Auxier B."/>
            <person name="Grum-Grzhimaylo A."/>
            <person name="Cardenas M.E."/>
            <person name="Lodge J.D."/>
            <person name="Laessoe T."/>
            <person name="Pedersen O."/>
            <person name="Smith M.E."/>
            <person name="Kuyper T.W."/>
            <person name="Franco-Molano E.A."/>
            <person name="Baroni T.J."/>
            <person name="Aanen D.K."/>
        </authorList>
    </citation>
    <scope>NUCLEOTIDE SEQUENCE</scope>
    <source>
        <strain evidence="13">D49</strain>
    </source>
</reference>
<dbReference type="GO" id="GO:0141101">
    <property type="term" value="F:tRNA(Ser) (uridine(44)-2'-O-)-methyltransferase activity"/>
    <property type="evidence" value="ECO:0007669"/>
    <property type="project" value="UniProtKB-EC"/>
</dbReference>
<accession>A0A9P7GMB4</accession>
<evidence type="ECO:0000256" key="7">
    <source>
        <dbReference type="ARBA" id="ARBA00022603"/>
    </source>
</evidence>
<evidence type="ECO:0000256" key="10">
    <source>
        <dbReference type="ARBA" id="ARBA00022694"/>
    </source>
</evidence>
<evidence type="ECO:0000256" key="6">
    <source>
        <dbReference type="ARBA" id="ARBA00022490"/>
    </source>
</evidence>
<keyword evidence="7 12" id="KW-0489">Methyltransferase</keyword>
<proteinExistence type="inferred from homology"/>
<dbReference type="PANTHER" id="PTHR21210">
    <property type="entry name" value="TRNA (URACIL-O(2)-)-METHYLTRANSFERASE-RELATED"/>
    <property type="match status" value="1"/>
</dbReference>